<feature type="binding site" evidence="4">
    <location>
        <position position="208"/>
    </location>
    <ligand>
        <name>pyruvate</name>
        <dbReference type="ChEBI" id="CHEBI:15361"/>
    </ligand>
</feature>
<dbReference type="InterPro" id="IPR002220">
    <property type="entry name" value="DapA-like"/>
</dbReference>
<protein>
    <submittedName>
        <fullName evidence="5">4-hydroxy-tetrahydrodipicolinate synthase</fullName>
    </submittedName>
</protein>
<evidence type="ECO:0000256" key="3">
    <source>
        <dbReference type="PIRNR" id="PIRNR001365"/>
    </source>
</evidence>
<comment type="similarity">
    <text evidence="1 3">Belongs to the DapA family.</text>
</comment>
<dbReference type="EMBL" id="FOVH01000005">
    <property type="protein sequence ID" value="SFO38551.1"/>
    <property type="molecule type" value="Genomic_DNA"/>
</dbReference>
<organism evidence="5 6">
    <name type="scientific">Actinomadura madurae</name>
    <dbReference type="NCBI Taxonomy" id="1993"/>
    <lineage>
        <taxon>Bacteria</taxon>
        <taxon>Bacillati</taxon>
        <taxon>Actinomycetota</taxon>
        <taxon>Actinomycetes</taxon>
        <taxon>Streptosporangiales</taxon>
        <taxon>Thermomonosporaceae</taxon>
        <taxon>Actinomadura</taxon>
    </lineage>
</organism>
<dbReference type="SMART" id="SM01130">
    <property type="entry name" value="DHDPS"/>
    <property type="match status" value="1"/>
</dbReference>
<dbReference type="Gene3D" id="3.20.20.70">
    <property type="entry name" value="Aldolase class I"/>
    <property type="match status" value="1"/>
</dbReference>
<dbReference type="RefSeq" id="WP_083597714.1">
    <property type="nucleotide sequence ID" value="NZ_FOVH01000005.1"/>
</dbReference>
<evidence type="ECO:0000256" key="2">
    <source>
        <dbReference type="ARBA" id="ARBA00023239"/>
    </source>
</evidence>
<gene>
    <name evidence="5" type="ORF">SAMN04489713_105365</name>
</gene>
<reference evidence="5 6" key="1">
    <citation type="submission" date="2016-10" db="EMBL/GenBank/DDBJ databases">
        <authorList>
            <person name="de Groot N.N."/>
        </authorList>
    </citation>
    <scope>NUCLEOTIDE SEQUENCE [LARGE SCALE GENOMIC DNA]</scope>
    <source>
        <strain evidence="5 6">DSM 43067</strain>
    </source>
</reference>
<dbReference type="PANTHER" id="PTHR12128:SF66">
    <property type="entry name" value="4-HYDROXY-2-OXOGLUTARATE ALDOLASE, MITOCHONDRIAL"/>
    <property type="match status" value="1"/>
</dbReference>
<dbReference type="PANTHER" id="PTHR12128">
    <property type="entry name" value="DIHYDRODIPICOLINATE SYNTHASE"/>
    <property type="match status" value="1"/>
</dbReference>
<name>A0A1I5GSJ4_9ACTN</name>
<keyword evidence="6" id="KW-1185">Reference proteome</keyword>
<evidence type="ECO:0000256" key="4">
    <source>
        <dbReference type="PIRSR" id="PIRSR001365-2"/>
    </source>
</evidence>
<evidence type="ECO:0000313" key="6">
    <source>
        <dbReference type="Proteomes" id="UP000183413"/>
    </source>
</evidence>
<dbReference type="SUPFAM" id="SSF51569">
    <property type="entry name" value="Aldolase"/>
    <property type="match status" value="1"/>
</dbReference>
<dbReference type="eggNOG" id="COG0329">
    <property type="taxonomic scope" value="Bacteria"/>
</dbReference>
<evidence type="ECO:0000313" key="5">
    <source>
        <dbReference type="EMBL" id="SFO38551.1"/>
    </source>
</evidence>
<proteinExistence type="inferred from homology"/>
<dbReference type="PIRSF" id="PIRSF001365">
    <property type="entry name" value="DHDPS"/>
    <property type="match status" value="1"/>
</dbReference>
<accession>A0A1I5GSJ4</accession>
<dbReference type="GO" id="GO:0008840">
    <property type="term" value="F:4-hydroxy-tetrahydrodipicolinate synthase activity"/>
    <property type="evidence" value="ECO:0007669"/>
    <property type="project" value="TreeGrafter"/>
</dbReference>
<sequence length="304" mass="32180">MPKSPEGVLPVLATPFTADGDIDAAALADEIEWVLAQKVDGVVLGMVSEVLRLSSEERDRLTEATCAAVDGRATVTASVGAESLHTAVRHARHAEASGATALMAIPPLATACDDDELFRYYAGIFDAVGIPVVVQDASGYLGRPLSIELQARLLRDYGDRALFKPEAQPIGPRLSALRDATDGSARVYEGTGGLALVDSFTRGIAGTMPGPDICWALVALWKALETGDAALVDALNGPLSALVSIQNSLDSFVSVQKHLLRRQGVLTHTYSRGPVGYLVDPETEREVDRRFDVLAEAYGAGVVI</sequence>
<keyword evidence="2 3" id="KW-0456">Lyase</keyword>
<dbReference type="CDD" id="cd00408">
    <property type="entry name" value="DHDPS-like"/>
    <property type="match status" value="1"/>
</dbReference>
<dbReference type="InterPro" id="IPR013785">
    <property type="entry name" value="Aldolase_TIM"/>
</dbReference>
<dbReference type="AlphaFoldDB" id="A0A1I5GSJ4"/>
<dbReference type="InParanoid" id="A0A1I5GSJ4"/>
<dbReference type="STRING" id="1993.SAMN04489713_105365"/>
<dbReference type="Proteomes" id="UP000183413">
    <property type="component" value="Unassembled WGS sequence"/>
</dbReference>
<evidence type="ECO:0000256" key="1">
    <source>
        <dbReference type="ARBA" id="ARBA00007592"/>
    </source>
</evidence>
<dbReference type="Pfam" id="PF00701">
    <property type="entry name" value="DHDPS"/>
    <property type="match status" value="1"/>
</dbReference>